<organism evidence="2 3">
    <name type="scientific">Galerina marginata (strain CBS 339.88)</name>
    <dbReference type="NCBI Taxonomy" id="685588"/>
    <lineage>
        <taxon>Eukaryota</taxon>
        <taxon>Fungi</taxon>
        <taxon>Dikarya</taxon>
        <taxon>Basidiomycota</taxon>
        <taxon>Agaricomycotina</taxon>
        <taxon>Agaricomycetes</taxon>
        <taxon>Agaricomycetidae</taxon>
        <taxon>Agaricales</taxon>
        <taxon>Agaricineae</taxon>
        <taxon>Strophariaceae</taxon>
        <taxon>Galerina</taxon>
    </lineage>
</organism>
<dbReference type="AlphaFoldDB" id="A0A067SS34"/>
<reference evidence="3" key="1">
    <citation type="journal article" date="2014" name="Proc. Natl. Acad. Sci. U.S.A.">
        <title>Extensive sampling of basidiomycete genomes demonstrates inadequacy of the white-rot/brown-rot paradigm for wood decay fungi.</title>
        <authorList>
            <person name="Riley R."/>
            <person name="Salamov A.A."/>
            <person name="Brown D.W."/>
            <person name="Nagy L.G."/>
            <person name="Floudas D."/>
            <person name="Held B.W."/>
            <person name="Levasseur A."/>
            <person name="Lombard V."/>
            <person name="Morin E."/>
            <person name="Otillar R."/>
            <person name="Lindquist E.A."/>
            <person name="Sun H."/>
            <person name="LaButti K.M."/>
            <person name="Schmutz J."/>
            <person name="Jabbour D."/>
            <person name="Luo H."/>
            <person name="Baker S.E."/>
            <person name="Pisabarro A.G."/>
            <person name="Walton J.D."/>
            <person name="Blanchette R.A."/>
            <person name="Henrissat B."/>
            <person name="Martin F."/>
            <person name="Cullen D."/>
            <person name="Hibbett D.S."/>
            <person name="Grigoriev I.V."/>
        </authorList>
    </citation>
    <scope>NUCLEOTIDE SEQUENCE [LARGE SCALE GENOMIC DNA]</scope>
    <source>
        <strain evidence="3">CBS 339.88</strain>
    </source>
</reference>
<name>A0A067SS34_GALM3</name>
<accession>A0A067SS34</accession>
<evidence type="ECO:0000313" key="3">
    <source>
        <dbReference type="Proteomes" id="UP000027222"/>
    </source>
</evidence>
<evidence type="ECO:0000313" key="2">
    <source>
        <dbReference type="EMBL" id="KDR73775.1"/>
    </source>
</evidence>
<sequence length="250" mass="29087">MGVRCNHIHAKPLSPHTTLRAQNSLGKWKTQITPRSEGHLLQYQEQGRRQLFLQHEEGRTSQFKRFVRFRKSAWLYTVKNKRMAEHARMDATHPRNPRSQKRTPWEDACASEAHLRVRRGRGRGKTLVSKTKRRRSADPAAHNITEQKEVMDAGRRGLAHRRCETPALFFFQRENGRSDPDTGSWLAYVLLIADDQDGIHQHHQQLREKGSQRHRTNWVEDAGWAPNQIGVDGLDKIEWEARDPASWKAC</sequence>
<evidence type="ECO:0000256" key="1">
    <source>
        <dbReference type="SAM" id="MobiDB-lite"/>
    </source>
</evidence>
<feature type="compositionally biased region" description="Basic residues" evidence="1">
    <location>
        <begin position="122"/>
        <end position="135"/>
    </location>
</feature>
<protein>
    <submittedName>
        <fullName evidence="2">Uncharacterized protein</fullName>
    </submittedName>
</protein>
<gene>
    <name evidence="2" type="ORF">GALMADRAFT_212570</name>
</gene>
<dbReference type="EMBL" id="KL142385">
    <property type="protein sequence ID" value="KDR73775.1"/>
    <property type="molecule type" value="Genomic_DNA"/>
</dbReference>
<proteinExistence type="predicted"/>
<dbReference type="Proteomes" id="UP000027222">
    <property type="component" value="Unassembled WGS sequence"/>
</dbReference>
<keyword evidence="3" id="KW-1185">Reference proteome</keyword>
<dbReference type="HOGENOM" id="CLU_1111475_0_0_1"/>
<feature type="region of interest" description="Disordered" evidence="1">
    <location>
        <begin position="122"/>
        <end position="146"/>
    </location>
</feature>